<dbReference type="EMBL" id="LDTZ01000021">
    <property type="protein sequence ID" value="KNA90013.1"/>
    <property type="molecule type" value="Genomic_DNA"/>
</dbReference>
<accession>A0ABR5I8T7</accession>
<gene>
    <name evidence="1" type="ORF">ABW18_18640</name>
</gene>
<evidence type="ECO:0000313" key="1">
    <source>
        <dbReference type="EMBL" id="KNA90013.1"/>
    </source>
</evidence>
<proteinExistence type="predicted"/>
<sequence length="78" mass="8557">MEEEKCRIVLRDNGDKKAMRGLGALLYTSPMVSVPGDGSSTESGSERARCLFCSHKLSHSAWSTVCGRRGQDCHRAEL</sequence>
<organism evidence="1 2">
    <name type="scientific">Gordonia jacobaea</name>
    <dbReference type="NCBI Taxonomy" id="122202"/>
    <lineage>
        <taxon>Bacteria</taxon>
        <taxon>Bacillati</taxon>
        <taxon>Actinomycetota</taxon>
        <taxon>Actinomycetes</taxon>
        <taxon>Mycobacteriales</taxon>
        <taxon>Gordoniaceae</taxon>
        <taxon>Gordonia</taxon>
    </lineage>
</organism>
<evidence type="ECO:0000313" key="2">
    <source>
        <dbReference type="Proteomes" id="UP000037247"/>
    </source>
</evidence>
<keyword evidence="2" id="KW-1185">Reference proteome</keyword>
<comment type="caution">
    <text evidence="1">The sequence shown here is derived from an EMBL/GenBank/DDBJ whole genome shotgun (WGS) entry which is preliminary data.</text>
</comment>
<protein>
    <submittedName>
        <fullName evidence="1">Uncharacterized protein</fullName>
    </submittedName>
</protein>
<dbReference type="Proteomes" id="UP000037247">
    <property type="component" value="Unassembled WGS sequence"/>
</dbReference>
<reference evidence="1 2" key="1">
    <citation type="submission" date="2015-05" db="EMBL/GenBank/DDBJ databases">
        <title>Draft genome sequence of the bacterium Gordonia jacobaea a new member of the Gordonia genus.</title>
        <authorList>
            <person name="Jimenez-Galisteo G."/>
            <person name="Dominguez A."/>
            <person name="Munoz E."/>
            <person name="Vinas M."/>
        </authorList>
    </citation>
    <scope>NUCLEOTIDE SEQUENCE [LARGE SCALE GENOMIC DNA]</scope>
    <source>
        <strain evidence="2">mv1</strain>
    </source>
</reference>
<name>A0ABR5I8T7_9ACTN</name>